<dbReference type="InterPro" id="IPR026704">
    <property type="entry name" value="KATNIP"/>
</dbReference>
<dbReference type="PANTHER" id="PTHR21534">
    <property type="entry name" value="KATANIN-INTERACTING PROTEIN"/>
    <property type="match status" value="1"/>
</dbReference>
<organism evidence="3 4">
    <name type="scientific">Parthenolecanium corni</name>
    <dbReference type="NCBI Taxonomy" id="536013"/>
    <lineage>
        <taxon>Eukaryota</taxon>
        <taxon>Metazoa</taxon>
        <taxon>Ecdysozoa</taxon>
        <taxon>Arthropoda</taxon>
        <taxon>Hexapoda</taxon>
        <taxon>Insecta</taxon>
        <taxon>Pterygota</taxon>
        <taxon>Neoptera</taxon>
        <taxon>Paraneoptera</taxon>
        <taxon>Hemiptera</taxon>
        <taxon>Sternorrhyncha</taxon>
        <taxon>Coccoidea</taxon>
        <taxon>Coccidae</taxon>
        <taxon>Parthenolecanium</taxon>
    </lineage>
</organism>
<feature type="compositionally biased region" description="Polar residues" evidence="1">
    <location>
        <begin position="921"/>
        <end position="939"/>
    </location>
</feature>
<protein>
    <recommendedName>
        <fullName evidence="2">KATNIP domain-containing protein</fullName>
    </recommendedName>
</protein>
<evidence type="ECO:0000256" key="1">
    <source>
        <dbReference type="SAM" id="MobiDB-lite"/>
    </source>
</evidence>
<evidence type="ECO:0000259" key="2">
    <source>
        <dbReference type="Pfam" id="PF14652"/>
    </source>
</evidence>
<feature type="domain" description="KATNIP" evidence="2">
    <location>
        <begin position="344"/>
        <end position="487"/>
    </location>
</feature>
<dbReference type="AlphaFoldDB" id="A0AAN9Y774"/>
<evidence type="ECO:0000313" key="4">
    <source>
        <dbReference type="Proteomes" id="UP001367676"/>
    </source>
</evidence>
<sequence length="939" mass="105784">MNSVPRWLQTETKDISSKSALKSISSKYKSSDFGVLNGIDVKSNHEESIENITLPIINIGNTNFTSIDQSDNGSTDADDDDVVVPKRLRRQRNNKSTTSGISNDELFLQLDSISDSVSSSGSDFAFESGLTSAKKTSAGYGRRSQLSMLSQTAGTNRDILSVNRLNEVESRHENSKNRINLEEELLQALYRFDINSESTSAKNSARYGRRAPNTDRFLDGLTQRNIQNEKIFDTDLTLDPITYISQSRRNSHAIKQKNTDLNLEESWKSLKAFNKKHKGRISESNESSFKGGAPSISPLIVEPTEDFIIPELPKGKVMEFDITSTWGDKHYVGLNGIELFNSSGLPVKIKEVEANPSDINILPEYNKDPRVASNLFGTVNRTHDDMYLWLAPFTPGAHHYVGVKFYEFETIAMIRIWNYNKSRIHSYRGVRNVSIFLDKNCIFRGEIARASGEILGNINSLGDTILFTLDEEILQMVSENDESYLSIVDTYNTEIQQSKIQDDRPLTTAVGNFRPLTRAEKNEKIVKDTESHPGQLVVDADGNSTSSILCEDSLSIHIINVWDSNSLYVGLTGLEVIGETGVREHVASIECSSSDESITRLLNEDNLTMDETKMWLTKVTELPISIKMKFETPVHLSALTVWNYNASLDTSYCGVKLISLAVDDKELTNRGIIEIRKAPGHCHFDFGQRIPLLRPTETRTPSVNENLYSALSLLSPRRVEVSSYEHPTAPRGFVYEIVILSTWGDKYYVGLNGIQMYDIQGRMIILKPNNVSAYPPHVNILDGIENDVRTPDKLVNGINDTIDGYNMWLAPIIPSQLNKIYIIFDEAISISMIRLWNYKKTPARGVKEFGILVDDLLVYNGMMEKCSQLEEKTSSKTVIFNVDETYLLSKRNSEMRINDLKNYEQGILNERNNSDKELSMADQSQRPFTSLNSRGKIND</sequence>
<keyword evidence="4" id="KW-1185">Reference proteome</keyword>
<feature type="domain" description="KATNIP" evidence="2">
    <location>
        <begin position="558"/>
        <end position="865"/>
    </location>
</feature>
<comment type="caution">
    <text evidence="3">The sequence shown here is derived from an EMBL/GenBank/DDBJ whole genome shotgun (WGS) entry which is preliminary data.</text>
</comment>
<dbReference type="InterPro" id="IPR027859">
    <property type="entry name" value="KATNIP_dom"/>
</dbReference>
<dbReference type="Proteomes" id="UP001367676">
    <property type="component" value="Unassembled WGS sequence"/>
</dbReference>
<evidence type="ECO:0000313" key="3">
    <source>
        <dbReference type="EMBL" id="KAK7601656.1"/>
    </source>
</evidence>
<dbReference type="Pfam" id="PF14652">
    <property type="entry name" value="DUF4457"/>
    <property type="match status" value="2"/>
</dbReference>
<dbReference type="PANTHER" id="PTHR21534:SF0">
    <property type="entry name" value="KATANIN-INTERACTING PROTEIN"/>
    <property type="match status" value="1"/>
</dbReference>
<accession>A0AAN9Y774</accession>
<proteinExistence type="predicted"/>
<dbReference type="EMBL" id="JBBCAQ010000010">
    <property type="protein sequence ID" value="KAK7601656.1"/>
    <property type="molecule type" value="Genomic_DNA"/>
</dbReference>
<name>A0AAN9Y774_9HEMI</name>
<gene>
    <name evidence="3" type="ORF">V9T40_009097</name>
</gene>
<feature type="region of interest" description="Disordered" evidence="1">
    <location>
        <begin position="915"/>
        <end position="939"/>
    </location>
</feature>
<reference evidence="3 4" key="1">
    <citation type="submission" date="2024-03" db="EMBL/GenBank/DDBJ databases">
        <title>Adaptation during the transition from Ophiocordyceps entomopathogen to insect associate is accompanied by gene loss and intensified selection.</title>
        <authorList>
            <person name="Ward C.M."/>
            <person name="Onetto C.A."/>
            <person name="Borneman A.R."/>
        </authorList>
    </citation>
    <scope>NUCLEOTIDE SEQUENCE [LARGE SCALE GENOMIC DNA]</scope>
    <source>
        <strain evidence="3">AWRI1</strain>
        <tissue evidence="3">Single Adult Female</tissue>
    </source>
</reference>